<dbReference type="InterPro" id="IPR010071">
    <property type="entry name" value="AA_adenyl_dom"/>
</dbReference>
<gene>
    <name evidence="9" type="ORF">M5X16_29525</name>
</gene>
<dbReference type="PROSITE" id="PS00455">
    <property type="entry name" value="AMP_BINDING"/>
    <property type="match status" value="1"/>
</dbReference>
<dbReference type="InterPro" id="IPR020845">
    <property type="entry name" value="AMP-binding_CS"/>
</dbReference>
<dbReference type="Pfam" id="PF00550">
    <property type="entry name" value="PP-binding"/>
    <property type="match status" value="1"/>
</dbReference>
<dbReference type="InterPro" id="IPR009081">
    <property type="entry name" value="PP-bd_ACP"/>
</dbReference>
<evidence type="ECO:0000256" key="5">
    <source>
        <dbReference type="ARBA" id="ARBA00022737"/>
    </source>
</evidence>
<dbReference type="Pfam" id="PF00501">
    <property type="entry name" value="AMP-binding"/>
    <property type="match status" value="1"/>
</dbReference>
<dbReference type="EMBL" id="JAMDMJ010000062">
    <property type="protein sequence ID" value="MCY9599894.1"/>
    <property type="molecule type" value="Genomic_DNA"/>
</dbReference>
<dbReference type="Gene3D" id="2.30.38.10">
    <property type="entry name" value="Luciferase, Domain 3"/>
    <property type="match status" value="1"/>
</dbReference>
<keyword evidence="5" id="KW-0677">Repeat</keyword>
<comment type="similarity">
    <text evidence="2">Belongs to the ATP-dependent AMP-binding enzyme family.</text>
</comment>
<feature type="non-terminal residue" evidence="9">
    <location>
        <position position="689"/>
    </location>
</feature>
<feature type="domain" description="Carrier" evidence="8">
    <location>
        <begin position="644"/>
        <end position="689"/>
    </location>
</feature>
<dbReference type="PROSITE" id="PS00012">
    <property type="entry name" value="PHOSPHOPANTETHEINE"/>
    <property type="match status" value="1"/>
</dbReference>
<evidence type="ECO:0000313" key="9">
    <source>
        <dbReference type="EMBL" id="MCY9599894.1"/>
    </source>
</evidence>
<reference evidence="9 10" key="1">
    <citation type="submission" date="2022-05" db="EMBL/GenBank/DDBJ databases">
        <title>Genome Sequencing of Bee-Associated Microbes.</title>
        <authorList>
            <person name="Dunlap C."/>
        </authorList>
    </citation>
    <scope>NUCLEOTIDE SEQUENCE [LARGE SCALE GENOMIC DNA]</scope>
    <source>
        <strain evidence="9 10">NRRL B-23120</strain>
    </source>
</reference>
<dbReference type="Pfam" id="PF00668">
    <property type="entry name" value="Condensation"/>
    <property type="match status" value="1"/>
</dbReference>
<dbReference type="PROSITE" id="PS50075">
    <property type="entry name" value="CARRIER"/>
    <property type="match status" value="1"/>
</dbReference>
<dbReference type="InterPro" id="IPR023213">
    <property type="entry name" value="CAT-like_dom_sf"/>
</dbReference>
<evidence type="ECO:0000256" key="2">
    <source>
        <dbReference type="ARBA" id="ARBA00006432"/>
    </source>
</evidence>
<dbReference type="Gene3D" id="3.30.559.10">
    <property type="entry name" value="Chloramphenicol acetyltransferase-like domain"/>
    <property type="match status" value="1"/>
</dbReference>
<dbReference type="Gene3D" id="3.30.559.30">
    <property type="entry name" value="Nonribosomal peptide synthetase, condensation domain"/>
    <property type="match status" value="1"/>
</dbReference>
<dbReference type="Proteomes" id="UP001527202">
    <property type="component" value="Unassembled WGS sequence"/>
</dbReference>
<dbReference type="SUPFAM" id="SSF56801">
    <property type="entry name" value="Acetyl-CoA synthetase-like"/>
    <property type="match status" value="1"/>
</dbReference>
<dbReference type="InterPro" id="IPR045851">
    <property type="entry name" value="AMP-bd_C_sf"/>
</dbReference>
<keyword evidence="10" id="KW-1185">Reference proteome</keyword>
<evidence type="ECO:0000259" key="8">
    <source>
        <dbReference type="PROSITE" id="PS50075"/>
    </source>
</evidence>
<proteinExistence type="inferred from homology"/>
<protein>
    <submittedName>
        <fullName evidence="9">Amino acid adenylation domain-containing protein</fullName>
    </submittedName>
</protein>
<evidence type="ECO:0000256" key="3">
    <source>
        <dbReference type="ARBA" id="ARBA00022450"/>
    </source>
</evidence>
<feature type="non-terminal residue" evidence="9">
    <location>
        <position position="1"/>
    </location>
</feature>
<dbReference type="Gene3D" id="3.40.50.980">
    <property type="match status" value="2"/>
</dbReference>
<dbReference type="InterPro" id="IPR025110">
    <property type="entry name" value="AMP-bd_C"/>
</dbReference>
<dbReference type="Gene3D" id="3.30.300.30">
    <property type="match status" value="1"/>
</dbReference>
<name>A0ABT4FMZ2_9BACL</name>
<evidence type="ECO:0000256" key="6">
    <source>
        <dbReference type="ARBA" id="ARBA00023194"/>
    </source>
</evidence>
<dbReference type="PANTHER" id="PTHR45527:SF1">
    <property type="entry name" value="FATTY ACID SYNTHASE"/>
    <property type="match status" value="1"/>
</dbReference>
<dbReference type="InterPro" id="IPR020459">
    <property type="entry name" value="AMP-binding"/>
</dbReference>
<dbReference type="NCBIfam" id="TIGR01733">
    <property type="entry name" value="AA-adenyl-dom"/>
    <property type="match status" value="1"/>
</dbReference>
<dbReference type="PANTHER" id="PTHR45527">
    <property type="entry name" value="NONRIBOSOMAL PEPTIDE SYNTHETASE"/>
    <property type="match status" value="1"/>
</dbReference>
<dbReference type="Gene3D" id="1.10.1200.10">
    <property type="entry name" value="ACP-like"/>
    <property type="match status" value="1"/>
</dbReference>
<dbReference type="RefSeq" id="WP_268630831.1">
    <property type="nucleotide sequence ID" value="NZ_JAMDMJ010000062.1"/>
</dbReference>
<dbReference type="InterPro" id="IPR001242">
    <property type="entry name" value="Condensation_dom"/>
</dbReference>
<keyword evidence="6" id="KW-0045">Antibiotic biosynthesis</keyword>
<organism evidence="9 10">
    <name type="scientific">Paenibacillus chitinolyticus</name>
    <dbReference type="NCBI Taxonomy" id="79263"/>
    <lineage>
        <taxon>Bacteria</taxon>
        <taxon>Bacillati</taxon>
        <taxon>Bacillota</taxon>
        <taxon>Bacilli</taxon>
        <taxon>Bacillales</taxon>
        <taxon>Paenibacillaceae</taxon>
        <taxon>Paenibacillus</taxon>
    </lineage>
</organism>
<dbReference type="InterPro" id="IPR036736">
    <property type="entry name" value="ACP-like_sf"/>
</dbReference>
<sequence length="689" mass="75789">LEAYAHQDYPFEELVEKLNVRRDMSRNPLFDTMFAWQGEGGAVPELAGLKASADEADYRSAKFDLTLDAEEQGDELLFRLEYCDVLYERKTAERMAGHFVQLIDAALADPQAKLSALSMLTPEERTQVLESFNDTTRAYSPDDSMTIHGLLERQAARTPDRPAVVSGKRQWSYRELNERANRLARTLQAKGVGRESLVGILAERSPEMIAAALAVMKAGGAYVPIDPDYPEARIRYMLEDAGVSLLLAQSPLRNRVAFGGEWLLLDDPQSFSGDGSNLEGSVEPGDLAYVIYTSGTTGQPKGVLVEHAGVCNYKLFYDEALKVCEQDRVLLFASFSFDAACSEMTMSLFGGAALYVPDASVIADYRLLEQYVRDNGITVATLPPTYAAYLNPVHMPSLTRLITAGSASSPVLARRWSGFVRYFNNYGPTEDSICSTAWPYSTLDDTAKTVPIGRPIANHQVYILGADQSIMPVGIPGELCVSGIGLARGYLNRPELTAEKFVPVPFAPERRMYRTGDLARWLPDGNLEYMGRIDDQVKIRGYRIELGDVLTQLNRLPSVREALIVAHADKAGAVELCAYFTAEKTWSTGELRQALLQELPAYMVPTYAVQLAAFPLTPNGKIDRSALPAPDVDLAERSGGGTEAPRTVMEARLAELWREVLGAEAVGIRDHFFEIGGHSLRAAALTARI</sequence>
<dbReference type="InterPro" id="IPR006162">
    <property type="entry name" value="Ppantetheine_attach_site"/>
</dbReference>
<dbReference type="Pfam" id="PF13193">
    <property type="entry name" value="AMP-binding_C"/>
    <property type="match status" value="1"/>
</dbReference>
<evidence type="ECO:0000256" key="4">
    <source>
        <dbReference type="ARBA" id="ARBA00022553"/>
    </source>
</evidence>
<dbReference type="SUPFAM" id="SSF52777">
    <property type="entry name" value="CoA-dependent acyltransferases"/>
    <property type="match status" value="1"/>
</dbReference>
<evidence type="ECO:0000313" key="10">
    <source>
        <dbReference type="Proteomes" id="UP001527202"/>
    </source>
</evidence>
<keyword evidence="4" id="KW-0597">Phosphoprotein</keyword>
<dbReference type="SUPFAM" id="SSF47336">
    <property type="entry name" value="ACP-like"/>
    <property type="match status" value="1"/>
</dbReference>
<dbReference type="InterPro" id="IPR000873">
    <property type="entry name" value="AMP-dep_synth/lig_dom"/>
</dbReference>
<keyword evidence="7" id="KW-0511">Multifunctional enzyme</keyword>
<evidence type="ECO:0000256" key="7">
    <source>
        <dbReference type="ARBA" id="ARBA00023268"/>
    </source>
</evidence>
<comment type="cofactor">
    <cofactor evidence="1">
        <name>pantetheine 4'-phosphate</name>
        <dbReference type="ChEBI" id="CHEBI:47942"/>
    </cofactor>
</comment>
<evidence type="ECO:0000256" key="1">
    <source>
        <dbReference type="ARBA" id="ARBA00001957"/>
    </source>
</evidence>
<comment type="caution">
    <text evidence="9">The sequence shown here is derived from an EMBL/GenBank/DDBJ whole genome shotgun (WGS) entry which is preliminary data.</text>
</comment>
<keyword evidence="3" id="KW-0596">Phosphopantetheine</keyword>
<dbReference type="PRINTS" id="PR00154">
    <property type="entry name" value="AMPBINDING"/>
</dbReference>
<accession>A0ABT4FMZ2</accession>